<keyword evidence="3" id="KW-1003">Cell membrane</keyword>
<dbReference type="EMBL" id="MWPS01000022">
    <property type="protein sequence ID" value="OPG16038.1"/>
    <property type="molecule type" value="Genomic_DNA"/>
</dbReference>
<dbReference type="GO" id="GO:0005886">
    <property type="term" value="C:plasma membrane"/>
    <property type="evidence" value="ECO:0007669"/>
    <property type="project" value="UniProtKB-SubCell"/>
</dbReference>
<dbReference type="CDD" id="cd06173">
    <property type="entry name" value="MFS_MefA_like"/>
    <property type="match status" value="1"/>
</dbReference>
<dbReference type="Pfam" id="PF05977">
    <property type="entry name" value="MFS_3"/>
    <property type="match status" value="1"/>
</dbReference>
<evidence type="ECO:0000256" key="2">
    <source>
        <dbReference type="ARBA" id="ARBA00022448"/>
    </source>
</evidence>
<evidence type="ECO:0000313" key="9">
    <source>
        <dbReference type="EMBL" id="OPG16038.1"/>
    </source>
</evidence>
<evidence type="ECO:0000256" key="4">
    <source>
        <dbReference type="ARBA" id="ARBA00022692"/>
    </source>
</evidence>
<feature type="transmembrane region" description="Helical" evidence="7">
    <location>
        <begin position="31"/>
        <end position="55"/>
    </location>
</feature>
<keyword evidence="4 7" id="KW-0812">Transmembrane</keyword>
<evidence type="ECO:0000259" key="8">
    <source>
        <dbReference type="PROSITE" id="PS50850"/>
    </source>
</evidence>
<dbReference type="PANTHER" id="PTHR23513">
    <property type="entry name" value="INTEGRAL MEMBRANE EFFLUX PROTEIN-RELATED"/>
    <property type="match status" value="1"/>
</dbReference>
<dbReference type="Proteomes" id="UP000190229">
    <property type="component" value="Unassembled WGS sequence"/>
</dbReference>
<evidence type="ECO:0000256" key="6">
    <source>
        <dbReference type="ARBA" id="ARBA00023136"/>
    </source>
</evidence>
<dbReference type="RefSeq" id="WP_079290588.1">
    <property type="nucleotide sequence ID" value="NZ_MWPS01000022.1"/>
</dbReference>
<evidence type="ECO:0000256" key="1">
    <source>
        <dbReference type="ARBA" id="ARBA00004651"/>
    </source>
</evidence>
<dbReference type="AlphaFoldDB" id="A0A1V4ETQ6"/>
<comment type="caution">
    <text evidence="9">The sequence shown here is derived from an EMBL/GenBank/DDBJ whole genome shotgun (WGS) entry which is preliminary data.</text>
</comment>
<keyword evidence="6 7" id="KW-0472">Membrane</keyword>
<dbReference type="PANTHER" id="PTHR23513:SF6">
    <property type="entry name" value="MAJOR FACILITATOR SUPERFAMILY ASSOCIATED DOMAIN-CONTAINING PROTEIN"/>
    <property type="match status" value="1"/>
</dbReference>
<dbReference type="InterPro" id="IPR010290">
    <property type="entry name" value="TM_effector"/>
</dbReference>
<feature type="domain" description="Major facilitator superfamily (MFS) profile" evidence="8">
    <location>
        <begin position="28"/>
        <end position="261"/>
    </location>
</feature>
<keyword evidence="5 7" id="KW-1133">Transmembrane helix</keyword>
<reference evidence="9 10" key="1">
    <citation type="submission" date="2017-02" db="EMBL/GenBank/DDBJ databases">
        <title>Draft genome of Acidibacillus ferrooxidans Huett2.</title>
        <authorList>
            <person name="Schopf S."/>
        </authorList>
    </citation>
    <scope>NUCLEOTIDE SEQUENCE [LARGE SCALE GENOMIC DNA]</scope>
    <source>
        <strain evidence="9 10">Huett2</strain>
    </source>
</reference>
<feature type="transmembrane region" description="Helical" evidence="7">
    <location>
        <begin position="189"/>
        <end position="212"/>
    </location>
</feature>
<dbReference type="InterPro" id="IPR036259">
    <property type="entry name" value="MFS_trans_sf"/>
</dbReference>
<keyword evidence="10" id="KW-1185">Reference proteome</keyword>
<keyword evidence="2" id="KW-0813">Transport</keyword>
<dbReference type="GO" id="GO:0022857">
    <property type="term" value="F:transmembrane transporter activity"/>
    <property type="evidence" value="ECO:0007669"/>
    <property type="project" value="InterPro"/>
</dbReference>
<dbReference type="SUPFAM" id="SSF103473">
    <property type="entry name" value="MFS general substrate transporter"/>
    <property type="match status" value="1"/>
</dbReference>
<name>A0A1V4ETQ6_9BACL</name>
<evidence type="ECO:0000256" key="5">
    <source>
        <dbReference type="ARBA" id="ARBA00022989"/>
    </source>
</evidence>
<protein>
    <recommendedName>
        <fullName evidence="8">Major facilitator superfamily (MFS) profile domain-containing protein</fullName>
    </recommendedName>
</protein>
<dbReference type="InterPro" id="IPR020846">
    <property type="entry name" value="MFS_dom"/>
</dbReference>
<sequence length="261" mass="27648">MKTESLGVSGSKEPRQQSGFLILKQYPRYSWLWSGQTLSVFGDALFIVALPWMAYVVTGSALILGMTSAATALPPLLLSFVAGSIVDRMNRRTVMMVSDLIRMLTLFVFGIILGAPHVQAWTLIVLAFVEASAASFFKPARAAAIPQIVRADDLVPANALLSLSSQIASMVGPTVAGLLIGLGGRQLPFFLDGGTFILSVAAIWVMGPIASLAKSPESAKGIGAASRETLQFILKSRVIGALLLLQAVDAAITSTSKNRKN</sequence>
<dbReference type="PROSITE" id="PS50850">
    <property type="entry name" value="MFS"/>
    <property type="match status" value="1"/>
</dbReference>
<comment type="subcellular location">
    <subcellularLocation>
        <location evidence="1">Cell membrane</location>
        <topology evidence="1">Multi-pass membrane protein</topology>
    </subcellularLocation>
</comment>
<evidence type="ECO:0000256" key="7">
    <source>
        <dbReference type="SAM" id="Phobius"/>
    </source>
</evidence>
<feature type="transmembrane region" description="Helical" evidence="7">
    <location>
        <begin position="61"/>
        <end position="83"/>
    </location>
</feature>
<dbReference type="Gene3D" id="1.20.1250.20">
    <property type="entry name" value="MFS general substrate transporter like domains"/>
    <property type="match status" value="1"/>
</dbReference>
<feature type="transmembrane region" description="Helical" evidence="7">
    <location>
        <begin position="104"/>
        <end position="129"/>
    </location>
</feature>
<feature type="transmembrane region" description="Helical" evidence="7">
    <location>
        <begin position="159"/>
        <end position="182"/>
    </location>
</feature>
<accession>A0A1V4ETQ6</accession>
<proteinExistence type="predicted"/>
<evidence type="ECO:0000313" key="10">
    <source>
        <dbReference type="Proteomes" id="UP000190229"/>
    </source>
</evidence>
<organism evidence="9 10">
    <name type="scientific">Ferroacidibacillus organovorans</name>
    <dbReference type="NCBI Taxonomy" id="1765683"/>
    <lineage>
        <taxon>Bacteria</taxon>
        <taxon>Bacillati</taxon>
        <taxon>Bacillota</taxon>
        <taxon>Bacilli</taxon>
        <taxon>Bacillales</taxon>
        <taxon>Alicyclobacillaceae</taxon>
        <taxon>Ferroacidibacillus</taxon>
    </lineage>
</organism>
<evidence type="ECO:0000256" key="3">
    <source>
        <dbReference type="ARBA" id="ARBA00022475"/>
    </source>
</evidence>
<gene>
    <name evidence="9" type="ORF">B2M26_08275</name>
</gene>